<feature type="compositionally biased region" description="Basic and acidic residues" evidence="1">
    <location>
        <begin position="40"/>
        <end position="55"/>
    </location>
</feature>
<feature type="compositionally biased region" description="Basic and acidic residues" evidence="1">
    <location>
        <begin position="398"/>
        <end position="408"/>
    </location>
</feature>
<protein>
    <submittedName>
        <fullName evidence="2">Uncharacterized protein</fullName>
    </submittedName>
</protein>
<dbReference type="AlphaFoldDB" id="A0AA36DP73"/>
<feature type="compositionally biased region" description="Basic and acidic residues" evidence="1">
    <location>
        <begin position="105"/>
        <end position="138"/>
    </location>
</feature>
<feature type="compositionally biased region" description="Basic and acidic residues" evidence="1">
    <location>
        <begin position="324"/>
        <end position="358"/>
    </location>
</feature>
<feature type="compositionally biased region" description="Basic residues" evidence="1">
    <location>
        <begin position="359"/>
        <end position="370"/>
    </location>
</feature>
<feature type="region of interest" description="Disordered" evidence="1">
    <location>
        <begin position="20"/>
        <end position="210"/>
    </location>
</feature>
<feature type="compositionally biased region" description="Basic and acidic residues" evidence="1">
    <location>
        <begin position="150"/>
        <end position="167"/>
    </location>
</feature>
<feature type="region of interest" description="Disordered" evidence="1">
    <location>
        <begin position="304"/>
        <end position="538"/>
    </location>
</feature>
<organism evidence="2 3">
    <name type="scientific">Cylicocyclus nassatus</name>
    <name type="common">Nematode worm</name>
    <dbReference type="NCBI Taxonomy" id="53992"/>
    <lineage>
        <taxon>Eukaryota</taxon>
        <taxon>Metazoa</taxon>
        <taxon>Ecdysozoa</taxon>
        <taxon>Nematoda</taxon>
        <taxon>Chromadorea</taxon>
        <taxon>Rhabditida</taxon>
        <taxon>Rhabditina</taxon>
        <taxon>Rhabditomorpha</taxon>
        <taxon>Strongyloidea</taxon>
        <taxon>Strongylidae</taxon>
        <taxon>Cylicocyclus</taxon>
    </lineage>
</organism>
<feature type="compositionally biased region" description="Basic and acidic residues" evidence="1">
    <location>
        <begin position="187"/>
        <end position="203"/>
    </location>
</feature>
<comment type="caution">
    <text evidence="2">The sequence shown here is derived from an EMBL/GenBank/DDBJ whole genome shotgun (WGS) entry which is preliminary data.</text>
</comment>
<gene>
    <name evidence="2" type="ORF">CYNAS_LOCUS3264</name>
</gene>
<reference evidence="2" key="1">
    <citation type="submission" date="2023-07" db="EMBL/GenBank/DDBJ databases">
        <authorList>
            <consortium name="CYATHOMIX"/>
        </authorList>
    </citation>
    <scope>NUCLEOTIDE SEQUENCE</scope>
    <source>
        <strain evidence="2">N/A</strain>
    </source>
</reference>
<proteinExistence type="predicted"/>
<evidence type="ECO:0000313" key="2">
    <source>
        <dbReference type="EMBL" id="CAJ0591281.1"/>
    </source>
</evidence>
<feature type="compositionally biased region" description="Polar residues" evidence="1">
    <location>
        <begin position="371"/>
        <end position="386"/>
    </location>
</feature>
<evidence type="ECO:0000313" key="3">
    <source>
        <dbReference type="Proteomes" id="UP001176961"/>
    </source>
</evidence>
<feature type="compositionally biased region" description="Basic and acidic residues" evidence="1">
    <location>
        <begin position="418"/>
        <end position="502"/>
    </location>
</feature>
<accession>A0AA36DP73</accession>
<dbReference type="EMBL" id="CATQJL010000001">
    <property type="protein sequence ID" value="CAJ0591281.1"/>
    <property type="molecule type" value="Genomic_DNA"/>
</dbReference>
<keyword evidence="3" id="KW-1185">Reference proteome</keyword>
<dbReference type="Proteomes" id="UP001176961">
    <property type="component" value="Unassembled WGS sequence"/>
</dbReference>
<feature type="region of interest" description="Disordered" evidence="1">
    <location>
        <begin position="241"/>
        <end position="267"/>
    </location>
</feature>
<evidence type="ECO:0000256" key="1">
    <source>
        <dbReference type="SAM" id="MobiDB-lite"/>
    </source>
</evidence>
<sequence length="538" mass="61368">MTEELRRQLIKKTIEKLQKELEEEASKTPVRNESAETQEDEKSGEHWKLEQEESCKTASPPSVRIIKKSKEKDSYAAAYVKPLTRRIKSSKSGKSLTQIRRERRLLKEAEEAAKKDMERGYVDQRRNKSRESREKPDDSIAAYKYLSKKKSAEGAKPYESRSSKNDILRNISLSRKHRGSKSARSSQKKESLVYNEKSGREKPTTNGGFLEKFVESPKKEPVAQSAEIVKLSKLLEEPEDKYFSKTEKYPGEPLLSKERNEDENKRKSKEIVEVLEGLEPPVQEIASKEEVLWKKILKEFAERLKEEEGISSPTGQSKSKRMKKSLEGLKQELEVKKRTSREETDRSKLSTEKEEKESSKKRKLASKIRSSRSNPKSAKITNSLRGSSSSRKKKKSKSEKSSSKRSDEEVLGESQEVVEAKEGSERDKSREKSKDTGLLEPKIKTSRSKSLEERSEKERDEDPKEELVGLDGREMSLSEKKSKSEKTRSASKESQKGSKADKPLSSSSSLRKESKSSESLSEKGQGCKTLLAQKQEVY</sequence>
<name>A0AA36DP73_CYLNA</name>